<dbReference type="NCBIfam" id="NF008823">
    <property type="entry name" value="PRK11873.1"/>
    <property type="match status" value="1"/>
</dbReference>
<dbReference type="Gene3D" id="3.40.50.150">
    <property type="entry name" value="Vaccinia Virus protein VP39"/>
    <property type="match status" value="1"/>
</dbReference>
<dbReference type="InterPro" id="IPR026669">
    <property type="entry name" value="Arsenite_MeTrfase-like"/>
</dbReference>
<name>A0A5N6BB22_9ACTN</name>
<evidence type="ECO:0000256" key="2">
    <source>
        <dbReference type="ARBA" id="ARBA00022691"/>
    </source>
</evidence>
<comment type="similarity">
    <text evidence="3">Belongs to the methyltransferase superfamily. Arsenite methyltransferase family.</text>
</comment>
<evidence type="ECO:0000256" key="6">
    <source>
        <dbReference type="ARBA" id="ARBA00047941"/>
    </source>
</evidence>
<dbReference type="GO" id="GO:0030791">
    <property type="term" value="F:arsenite methyltransferase activity"/>
    <property type="evidence" value="ECO:0007669"/>
    <property type="project" value="UniProtKB-EC"/>
</dbReference>
<reference evidence="10 11" key="1">
    <citation type="submission" date="2019-10" db="EMBL/GenBank/DDBJ databases">
        <title>Nonomuraea sp. nov., isolated from Phyllanthus amarus.</title>
        <authorList>
            <person name="Klykleung N."/>
            <person name="Tanasupawat S."/>
        </authorList>
    </citation>
    <scope>NUCLEOTIDE SEQUENCE [LARGE SCALE GENOMIC DNA]</scope>
    <source>
        <strain evidence="10 11">CR1-09</strain>
    </source>
</reference>
<dbReference type="InterPro" id="IPR025714">
    <property type="entry name" value="Methyltranfer_dom"/>
</dbReference>
<dbReference type="PANTHER" id="PTHR43675">
    <property type="entry name" value="ARSENITE METHYLTRANSFERASE"/>
    <property type="match status" value="1"/>
</dbReference>
<comment type="catalytic activity">
    <reaction evidence="7">
        <text>arsenic triglutathione + 2 [thioredoxin]-dithiol + 2 S-adenosyl-L-methionine + H2O = dimethylarsinous acid + 2 [thioredoxin]-disulfide + 3 glutathione + 2 S-adenosyl-L-homocysteine + 2 H(+)</text>
        <dbReference type="Rhea" id="RHEA:69464"/>
        <dbReference type="Rhea" id="RHEA-COMP:10698"/>
        <dbReference type="Rhea" id="RHEA-COMP:10700"/>
        <dbReference type="ChEBI" id="CHEBI:15377"/>
        <dbReference type="ChEBI" id="CHEBI:15378"/>
        <dbReference type="ChEBI" id="CHEBI:23808"/>
        <dbReference type="ChEBI" id="CHEBI:29950"/>
        <dbReference type="ChEBI" id="CHEBI:50058"/>
        <dbReference type="ChEBI" id="CHEBI:57856"/>
        <dbReference type="ChEBI" id="CHEBI:57925"/>
        <dbReference type="ChEBI" id="CHEBI:59789"/>
        <dbReference type="ChEBI" id="CHEBI:183640"/>
        <dbReference type="EC" id="2.1.1.137"/>
    </reaction>
</comment>
<sequence length="415" mass="43209">MSENVEAARAGVVARYGELAKAAQAGKQVIDCEPQEFTDGCFGAAGYDDITGLPDGALRASLGCGNPVAVADLQPGETVLDLGSGGGIDVLLSARRVGPTGKAYGLDATPEMIELAKANAAEAGATNVEFLHGHMEDIPLPDGSADVIISNCVINLSADKPRVLAEAFRVLKPGGRLGVSDVIADDGLDPARRAEAEHLVGCSVGTLTEPEYRALLAEAGFTTYTITRTQAATGGLHSAIVQASKPAAPSGLTIRPMRETDAAQILAIYQAGLDGGNASFETTAPTWQAFDAAKLPLHRHVAVDAVSGQVLGWIAAGAVSSRCVYAGVVEHSVYVHPDHGGRGVGLALLNALIQSTETAGVWTIQSGVFPENTASLRLHEKAGFRVVGTRHHIGRHHDRWRDVVLLERRSTVTGA</sequence>
<dbReference type="AlphaFoldDB" id="A0A5N6BB22"/>
<comment type="catalytic activity">
    <reaction evidence="6">
        <text>arsenic triglutathione + [thioredoxin]-dithiol + S-adenosyl-L-methionine + 2 H2O = methylarsonous acid + [thioredoxin]-disulfide + 3 glutathione + S-adenosyl-L-homocysteine + H(+)</text>
        <dbReference type="Rhea" id="RHEA:69460"/>
        <dbReference type="Rhea" id="RHEA-COMP:10698"/>
        <dbReference type="Rhea" id="RHEA-COMP:10700"/>
        <dbReference type="ChEBI" id="CHEBI:15377"/>
        <dbReference type="ChEBI" id="CHEBI:15378"/>
        <dbReference type="ChEBI" id="CHEBI:17826"/>
        <dbReference type="ChEBI" id="CHEBI:29950"/>
        <dbReference type="ChEBI" id="CHEBI:50058"/>
        <dbReference type="ChEBI" id="CHEBI:57856"/>
        <dbReference type="ChEBI" id="CHEBI:57925"/>
        <dbReference type="ChEBI" id="CHEBI:59789"/>
        <dbReference type="ChEBI" id="CHEBI:183640"/>
        <dbReference type="EC" id="2.1.1.137"/>
    </reaction>
</comment>
<dbReference type="CDD" id="cd04301">
    <property type="entry name" value="NAT_SF"/>
    <property type="match status" value="1"/>
</dbReference>
<evidence type="ECO:0000313" key="11">
    <source>
        <dbReference type="Proteomes" id="UP000313066"/>
    </source>
</evidence>
<dbReference type="Pfam" id="PF13847">
    <property type="entry name" value="Methyltransf_31"/>
    <property type="match status" value="1"/>
</dbReference>
<keyword evidence="11" id="KW-1185">Reference proteome</keyword>
<comment type="caution">
    <text evidence="10">The sequence shown here is derived from an EMBL/GenBank/DDBJ whole genome shotgun (WGS) entry which is preliminary data.</text>
</comment>
<dbReference type="GO" id="GO:0016747">
    <property type="term" value="F:acyltransferase activity, transferring groups other than amino-acyl groups"/>
    <property type="evidence" value="ECO:0007669"/>
    <property type="project" value="InterPro"/>
</dbReference>
<dbReference type="EC" id="2.1.1.137" evidence="4"/>
<dbReference type="SUPFAM" id="SSF55729">
    <property type="entry name" value="Acyl-CoA N-acyltransferases (Nat)"/>
    <property type="match status" value="1"/>
</dbReference>
<comment type="catalytic activity">
    <reaction evidence="8">
        <text>arsenic triglutathione + 3 [thioredoxin]-dithiol + 3 S-adenosyl-L-methionine = trimethylarsine + 3 [thioredoxin]-disulfide + 3 glutathione + 3 S-adenosyl-L-homocysteine + 3 H(+)</text>
        <dbReference type="Rhea" id="RHEA:69432"/>
        <dbReference type="Rhea" id="RHEA-COMP:10698"/>
        <dbReference type="Rhea" id="RHEA-COMP:10700"/>
        <dbReference type="ChEBI" id="CHEBI:15378"/>
        <dbReference type="ChEBI" id="CHEBI:27130"/>
        <dbReference type="ChEBI" id="CHEBI:29950"/>
        <dbReference type="ChEBI" id="CHEBI:50058"/>
        <dbReference type="ChEBI" id="CHEBI:57856"/>
        <dbReference type="ChEBI" id="CHEBI:57925"/>
        <dbReference type="ChEBI" id="CHEBI:59789"/>
        <dbReference type="ChEBI" id="CHEBI:183640"/>
        <dbReference type="EC" id="2.1.1.137"/>
    </reaction>
</comment>
<dbReference type="InterPro" id="IPR029063">
    <property type="entry name" value="SAM-dependent_MTases_sf"/>
</dbReference>
<dbReference type="Proteomes" id="UP000313066">
    <property type="component" value="Unassembled WGS sequence"/>
</dbReference>
<evidence type="ECO:0000256" key="5">
    <source>
        <dbReference type="ARBA" id="ARBA00034545"/>
    </source>
</evidence>
<dbReference type="InterPro" id="IPR000182">
    <property type="entry name" value="GNAT_dom"/>
</dbReference>
<dbReference type="CDD" id="cd02440">
    <property type="entry name" value="AdoMet_MTases"/>
    <property type="match status" value="1"/>
</dbReference>
<dbReference type="EMBL" id="VDMA02000029">
    <property type="protein sequence ID" value="KAB8177716.1"/>
    <property type="molecule type" value="Genomic_DNA"/>
</dbReference>
<evidence type="ECO:0000256" key="8">
    <source>
        <dbReference type="ARBA" id="ARBA00048428"/>
    </source>
</evidence>
<proteinExistence type="inferred from homology"/>
<keyword evidence="1 10" id="KW-0808">Transferase</keyword>
<dbReference type="Gene3D" id="3.40.630.30">
    <property type="match status" value="1"/>
</dbReference>
<evidence type="ECO:0000313" key="10">
    <source>
        <dbReference type="EMBL" id="KAB8177716.1"/>
    </source>
</evidence>
<dbReference type="PROSITE" id="PS51186">
    <property type="entry name" value="GNAT"/>
    <property type="match status" value="1"/>
</dbReference>
<feature type="domain" description="N-acetyltransferase" evidence="9">
    <location>
        <begin position="252"/>
        <end position="407"/>
    </location>
</feature>
<dbReference type="InterPro" id="IPR016181">
    <property type="entry name" value="Acyl_CoA_acyltransferase"/>
</dbReference>
<dbReference type="RefSeq" id="WP_139579879.1">
    <property type="nucleotide sequence ID" value="NZ_VDMA02000029.1"/>
</dbReference>
<dbReference type="Pfam" id="PF00583">
    <property type="entry name" value="Acetyltransf_1"/>
    <property type="match status" value="1"/>
</dbReference>
<evidence type="ECO:0000256" key="3">
    <source>
        <dbReference type="ARBA" id="ARBA00034487"/>
    </source>
</evidence>
<keyword evidence="2" id="KW-0949">S-adenosyl-L-methionine</keyword>
<dbReference type="SUPFAM" id="SSF53335">
    <property type="entry name" value="S-adenosyl-L-methionine-dependent methyltransferases"/>
    <property type="match status" value="1"/>
</dbReference>
<organism evidence="10 11">
    <name type="scientific">Microbispora catharanthi</name>
    <dbReference type="NCBI Taxonomy" id="1712871"/>
    <lineage>
        <taxon>Bacteria</taxon>
        <taxon>Bacillati</taxon>
        <taxon>Actinomycetota</taxon>
        <taxon>Actinomycetes</taxon>
        <taxon>Streptosporangiales</taxon>
        <taxon>Streptosporangiaceae</taxon>
        <taxon>Microbispora</taxon>
    </lineage>
</organism>
<accession>A0A5N6BB22</accession>
<protein>
    <recommendedName>
        <fullName evidence="5">Arsenite methyltransferase</fullName>
        <ecNumber evidence="4">2.1.1.137</ecNumber>
    </recommendedName>
</protein>
<dbReference type="PANTHER" id="PTHR43675:SF8">
    <property type="entry name" value="ARSENITE METHYLTRANSFERASE"/>
    <property type="match status" value="1"/>
</dbReference>
<evidence type="ECO:0000256" key="4">
    <source>
        <dbReference type="ARBA" id="ARBA00034521"/>
    </source>
</evidence>
<evidence type="ECO:0000259" key="9">
    <source>
        <dbReference type="PROSITE" id="PS51186"/>
    </source>
</evidence>
<evidence type="ECO:0000256" key="1">
    <source>
        <dbReference type="ARBA" id="ARBA00022679"/>
    </source>
</evidence>
<evidence type="ECO:0000256" key="7">
    <source>
        <dbReference type="ARBA" id="ARBA00047943"/>
    </source>
</evidence>
<gene>
    <name evidence="10" type="ORF">FH610_036925</name>
</gene>